<feature type="domain" description="Calcineurin-like phosphoesterase" evidence="1">
    <location>
        <begin position="179"/>
        <end position="350"/>
    </location>
</feature>
<evidence type="ECO:0000313" key="3">
    <source>
        <dbReference type="Proteomes" id="UP000234456"/>
    </source>
</evidence>
<comment type="caution">
    <text evidence="2">The sequence shown here is derived from an EMBL/GenBank/DDBJ whole genome shotgun (WGS) entry which is preliminary data.</text>
</comment>
<dbReference type="SUPFAM" id="SSF56300">
    <property type="entry name" value="Metallo-dependent phosphatases"/>
    <property type="match status" value="1"/>
</dbReference>
<dbReference type="EMBL" id="PKQE01000001">
    <property type="protein sequence ID" value="PLC44589.1"/>
    <property type="molecule type" value="Genomic_DNA"/>
</dbReference>
<dbReference type="OrthoDB" id="9134629at2"/>
<reference evidence="2 3" key="1">
    <citation type="submission" date="2017-12" db="EMBL/GenBank/DDBJ databases">
        <title>Draft genome sequence of Ralstonia pickettii 52.</title>
        <authorList>
            <person name="Zheng B."/>
        </authorList>
    </citation>
    <scope>NUCLEOTIDE SEQUENCE [LARGE SCALE GENOMIC DNA]</scope>
    <source>
        <strain evidence="2 3">52</strain>
    </source>
</reference>
<dbReference type="Proteomes" id="UP000234456">
    <property type="component" value="Unassembled WGS sequence"/>
</dbReference>
<proteinExistence type="predicted"/>
<name>A0A2N4TY09_RALPI</name>
<dbReference type="Pfam" id="PF00149">
    <property type="entry name" value="Metallophos"/>
    <property type="match status" value="1"/>
</dbReference>
<dbReference type="InterPro" id="IPR004843">
    <property type="entry name" value="Calcineurin-like_PHP"/>
</dbReference>
<dbReference type="AlphaFoldDB" id="A0A2N4TY09"/>
<sequence length="445" mass="51414">MTDTKADLSRFISVYNDLANYPTMYDVANELGISVKTVRNKAGFLRTLSRDDPKAPKVIMRAPVNDNPMSEDASKFMEHWGPDECVAELRRVAEIDPERVVTRNHFRNHSAISESTWNRFFGTFEEFKRQAGIKLSRQQHGMERNIAKHASVDHYRRMNIERQDWADRYVRDNPNRFKTVLVCSDLHDIEIDPFYLRVLIDTARRVQPDVISLVGDIFDLPEFGKYGVDPREWDVVGRIRFAHEHILRPLREACPETQIDFIEGNHEARLLRQLADATPALRAVLSDLHGFTVGKLLGLEQFEINYIAKADLSAWTKRDFEKELANNYKVYFDTFLCHHFPHARNMGLPGVNGHHHRHQVWSEFSPIYGPYEWHQLGAGHVRSASYCEGERWHNGFAVVNIDTEKHSTAIDYVPVTDFAVSGGKWYYRAPSESHASVQEPILVAR</sequence>
<gene>
    <name evidence="2" type="ORF">C0Q88_07875</name>
</gene>
<accession>A0A2N4TY09</accession>
<organism evidence="2 3">
    <name type="scientific">Ralstonia pickettii</name>
    <name type="common">Burkholderia pickettii</name>
    <dbReference type="NCBI Taxonomy" id="329"/>
    <lineage>
        <taxon>Bacteria</taxon>
        <taxon>Pseudomonadati</taxon>
        <taxon>Pseudomonadota</taxon>
        <taxon>Betaproteobacteria</taxon>
        <taxon>Burkholderiales</taxon>
        <taxon>Burkholderiaceae</taxon>
        <taxon>Ralstonia</taxon>
    </lineage>
</organism>
<protein>
    <recommendedName>
        <fullName evidence="1">Calcineurin-like phosphoesterase domain-containing protein</fullName>
    </recommendedName>
</protein>
<dbReference type="RefSeq" id="WP_102064999.1">
    <property type="nucleotide sequence ID" value="NZ_PKQE01000001.1"/>
</dbReference>
<evidence type="ECO:0000259" key="1">
    <source>
        <dbReference type="Pfam" id="PF00149"/>
    </source>
</evidence>
<evidence type="ECO:0000313" key="2">
    <source>
        <dbReference type="EMBL" id="PLC44589.1"/>
    </source>
</evidence>
<dbReference type="GO" id="GO:0016787">
    <property type="term" value="F:hydrolase activity"/>
    <property type="evidence" value="ECO:0007669"/>
    <property type="project" value="InterPro"/>
</dbReference>
<dbReference type="InterPro" id="IPR029052">
    <property type="entry name" value="Metallo-depent_PP-like"/>
</dbReference>
<dbReference type="Gene3D" id="3.60.21.10">
    <property type="match status" value="1"/>
</dbReference>